<reference evidence="2 3" key="2">
    <citation type="journal article" date="2008" name="Nature">
        <title>The Phaeodactylum genome reveals the evolutionary history of diatom genomes.</title>
        <authorList>
            <person name="Bowler C."/>
            <person name="Allen A.E."/>
            <person name="Badger J.H."/>
            <person name="Grimwood J."/>
            <person name="Jabbari K."/>
            <person name="Kuo A."/>
            <person name="Maheswari U."/>
            <person name="Martens C."/>
            <person name="Maumus F."/>
            <person name="Otillar R.P."/>
            <person name="Rayko E."/>
            <person name="Salamov A."/>
            <person name="Vandepoele K."/>
            <person name="Beszteri B."/>
            <person name="Gruber A."/>
            <person name="Heijde M."/>
            <person name="Katinka M."/>
            <person name="Mock T."/>
            <person name="Valentin K."/>
            <person name="Verret F."/>
            <person name="Berges J.A."/>
            <person name="Brownlee C."/>
            <person name="Cadoret J.P."/>
            <person name="Chiovitti A."/>
            <person name="Choi C.J."/>
            <person name="Coesel S."/>
            <person name="De Martino A."/>
            <person name="Detter J.C."/>
            <person name="Durkin C."/>
            <person name="Falciatore A."/>
            <person name="Fournet J."/>
            <person name="Haruta M."/>
            <person name="Huysman M.J."/>
            <person name="Jenkins B.D."/>
            <person name="Jiroutova K."/>
            <person name="Jorgensen R.E."/>
            <person name="Joubert Y."/>
            <person name="Kaplan A."/>
            <person name="Kroger N."/>
            <person name="Kroth P.G."/>
            <person name="La Roche J."/>
            <person name="Lindquist E."/>
            <person name="Lommer M."/>
            <person name="Martin-Jezequel V."/>
            <person name="Lopez P.J."/>
            <person name="Lucas S."/>
            <person name="Mangogna M."/>
            <person name="McGinnis K."/>
            <person name="Medlin L.K."/>
            <person name="Montsant A."/>
            <person name="Oudot-Le Secq M.P."/>
            <person name="Napoli C."/>
            <person name="Obornik M."/>
            <person name="Parker M.S."/>
            <person name="Petit J.L."/>
            <person name="Porcel B.M."/>
            <person name="Poulsen N."/>
            <person name="Robison M."/>
            <person name="Rychlewski L."/>
            <person name="Rynearson T.A."/>
            <person name="Schmutz J."/>
            <person name="Shapiro H."/>
            <person name="Siaut M."/>
            <person name="Stanley M."/>
            <person name="Sussman M.R."/>
            <person name="Taylor A.R."/>
            <person name="Vardi A."/>
            <person name="von Dassow P."/>
            <person name="Vyverman W."/>
            <person name="Willis A."/>
            <person name="Wyrwicz L.S."/>
            <person name="Rokhsar D.S."/>
            <person name="Weissenbach J."/>
            <person name="Armbrust E.V."/>
            <person name="Green B.R."/>
            <person name="Van de Peer Y."/>
            <person name="Grigoriev I.V."/>
        </authorList>
    </citation>
    <scope>NUCLEOTIDE SEQUENCE [LARGE SCALE GENOMIC DNA]</scope>
    <source>
        <strain evidence="2 3">CCMP1335</strain>
    </source>
</reference>
<protein>
    <submittedName>
        <fullName evidence="2">Uncharacterized protein</fullName>
    </submittedName>
</protein>
<dbReference type="GeneID" id="7443026"/>
<reference evidence="2 3" key="1">
    <citation type="journal article" date="2004" name="Science">
        <title>The genome of the diatom Thalassiosira pseudonana: ecology, evolution, and metabolism.</title>
        <authorList>
            <person name="Armbrust E.V."/>
            <person name="Berges J.A."/>
            <person name="Bowler C."/>
            <person name="Green B.R."/>
            <person name="Martinez D."/>
            <person name="Putnam N.H."/>
            <person name="Zhou S."/>
            <person name="Allen A.E."/>
            <person name="Apt K.E."/>
            <person name="Bechner M."/>
            <person name="Brzezinski M.A."/>
            <person name="Chaal B.K."/>
            <person name="Chiovitti A."/>
            <person name="Davis A.K."/>
            <person name="Demarest M.S."/>
            <person name="Detter J.C."/>
            <person name="Glavina T."/>
            <person name="Goodstein D."/>
            <person name="Hadi M.Z."/>
            <person name="Hellsten U."/>
            <person name="Hildebrand M."/>
            <person name="Jenkins B.D."/>
            <person name="Jurka J."/>
            <person name="Kapitonov V.V."/>
            <person name="Kroger N."/>
            <person name="Lau W.W."/>
            <person name="Lane T.W."/>
            <person name="Larimer F.W."/>
            <person name="Lippmeier J.C."/>
            <person name="Lucas S."/>
            <person name="Medina M."/>
            <person name="Montsant A."/>
            <person name="Obornik M."/>
            <person name="Parker M.S."/>
            <person name="Palenik B."/>
            <person name="Pazour G.J."/>
            <person name="Richardson P.M."/>
            <person name="Rynearson T.A."/>
            <person name="Saito M.A."/>
            <person name="Schwartz D.C."/>
            <person name="Thamatrakoln K."/>
            <person name="Valentin K."/>
            <person name="Vardi A."/>
            <person name="Wilkerson F.P."/>
            <person name="Rokhsar D.S."/>
        </authorList>
    </citation>
    <scope>NUCLEOTIDE SEQUENCE [LARGE SCALE GENOMIC DNA]</scope>
    <source>
        <strain evidence="2 3">CCMP1335</strain>
    </source>
</reference>
<feature type="region of interest" description="Disordered" evidence="1">
    <location>
        <begin position="1"/>
        <end position="46"/>
    </location>
</feature>
<dbReference type="PaxDb" id="35128-Thaps2576"/>
<keyword evidence="3" id="KW-1185">Reference proteome</keyword>
<sequence>MMNQSPMTSNVSVTPNNLPRKDPVRPEHQINLSTTGKESSRTPPQIQIRSTFDCDMILRKIIEDRAAILTLRGEAERNEKELLKAKAWQMQTAETLNRLDKEIAKEVAKHKYEIEEYNEASKQYIRGFVSAFEYGDIDKLQHHPFLPSLKALDEVIARRRATHIEKVQADERVRKMEVINSKHHITKSVVKKNEEAFVRAIAIAKEQFSGSCGSWLRELDGMLSDVPNWSHSTVFGKKYFRLTDE</sequence>
<dbReference type="AlphaFoldDB" id="B8BUR9"/>
<feature type="compositionally biased region" description="Basic and acidic residues" evidence="1">
    <location>
        <begin position="19"/>
        <end position="28"/>
    </location>
</feature>
<accession>B8BUR9</accession>
<evidence type="ECO:0000313" key="3">
    <source>
        <dbReference type="Proteomes" id="UP000001449"/>
    </source>
</evidence>
<organism evidence="2 3">
    <name type="scientific">Thalassiosira pseudonana</name>
    <name type="common">Marine diatom</name>
    <name type="synonym">Cyclotella nana</name>
    <dbReference type="NCBI Taxonomy" id="35128"/>
    <lineage>
        <taxon>Eukaryota</taxon>
        <taxon>Sar</taxon>
        <taxon>Stramenopiles</taxon>
        <taxon>Ochrophyta</taxon>
        <taxon>Bacillariophyta</taxon>
        <taxon>Coscinodiscophyceae</taxon>
        <taxon>Thalassiosirophycidae</taxon>
        <taxon>Thalassiosirales</taxon>
        <taxon>Thalassiosiraceae</taxon>
        <taxon>Thalassiosira</taxon>
    </lineage>
</organism>
<dbReference type="Proteomes" id="UP000001449">
    <property type="component" value="Chromosome 2"/>
</dbReference>
<feature type="compositionally biased region" description="Polar residues" evidence="1">
    <location>
        <begin position="1"/>
        <end position="17"/>
    </location>
</feature>
<proteinExistence type="predicted"/>
<name>B8BUR9_THAPS</name>
<evidence type="ECO:0000313" key="2">
    <source>
        <dbReference type="EMBL" id="EED95333.1"/>
    </source>
</evidence>
<evidence type="ECO:0000256" key="1">
    <source>
        <dbReference type="SAM" id="MobiDB-lite"/>
    </source>
</evidence>
<dbReference type="EMBL" id="CM000639">
    <property type="protein sequence ID" value="EED95333.1"/>
    <property type="molecule type" value="Genomic_DNA"/>
</dbReference>
<gene>
    <name evidence="2" type="ORF">THAPSDRAFT_2576</name>
</gene>
<dbReference type="InParanoid" id="B8BUR9"/>
<feature type="compositionally biased region" description="Polar residues" evidence="1">
    <location>
        <begin position="30"/>
        <end position="46"/>
    </location>
</feature>
<dbReference type="RefSeq" id="XP_002287890.1">
    <property type="nucleotide sequence ID" value="XM_002287854.1"/>
</dbReference>
<dbReference type="KEGG" id="tps:THAPSDRAFT_2576"/>
<dbReference type="HOGENOM" id="CLU_1135476_0_0_1"/>